<dbReference type="AlphaFoldDB" id="A0A8H5B770"/>
<dbReference type="Gene3D" id="3.90.180.10">
    <property type="entry name" value="Medium-chain alcohol dehydrogenases, catalytic domain"/>
    <property type="match status" value="1"/>
</dbReference>
<dbReference type="CDD" id="cd05288">
    <property type="entry name" value="PGDH"/>
    <property type="match status" value="1"/>
</dbReference>
<dbReference type="InterPro" id="IPR041694">
    <property type="entry name" value="ADH_N_2"/>
</dbReference>
<dbReference type="PANTHER" id="PTHR43205:SF7">
    <property type="entry name" value="PROSTAGLANDIN REDUCTASE 1"/>
    <property type="match status" value="1"/>
</dbReference>
<dbReference type="InterPro" id="IPR020843">
    <property type="entry name" value="ER"/>
</dbReference>
<name>A0A8H5B770_9AGAR</name>
<dbReference type="Pfam" id="PF16884">
    <property type="entry name" value="ADH_N_2"/>
    <property type="match status" value="1"/>
</dbReference>
<keyword evidence="1" id="KW-0560">Oxidoreductase</keyword>
<dbReference type="Pfam" id="PF00107">
    <property type="entry name" value="ADH_zinc_N"/>
    <property type="match status" value="1"/>
</dbReference>
<dbReference type="Proteomes" id="UP000567179">
    <property type="component" value="Unassembled WGS sequence"/>
</dbReference>
<dbReference type="GO" id="GO:0016628">
    <property type="term" value="F:oxidoreductase activity, acting on the CH-CH group of donors, NAD or NADP as acceptor"/>
    <property type="evidence" value="ECO:0007669"/>
    <property type="project" value="InterPro"/>
</dbReference>
<dbReference type="Gene3D" id="3.40.50.720">
    <property type="entry name" value="NAD(P)-binding Rossmann-like Domain"/>
    <property type="match status" value="1"/>
</dbReference>
<feature type="domain" description="Enoyl reductase (ER)" evidence="2">
    <location>
        <begin position="33"/>
        <end position="337"/>
    </location>
</feature>
<dbReference type="InterPro" id="IPR011032">
    <property type="entry name" value="GroES-like_sf"/>
</dbReference>
<dbReference type="PANTHER" id="PTHR43205">
    <property type="entry name" value="PROSTAGLANDIN REDUCTASE"/>
    <property type="match status" value="1"/>
</dbReference>
<dbReference type="OrthoDB" id="809632at2759"/>
<dbReference type="SMART" id="SM00829">
    <property type="entry name" value="PKS_ER"/>
    <property type="match status" value="1"/>
</dbReference>
<evidence type="ECO:0000313" key="4">
    <source>
        <dbReference type="Proteomes" id="UP000567179"/>
    </source>
</evidence>
<dbReference type="InterPro" id="IPR045010">
    <property type="entry name" value="MDR_fam"/>
</dbReference>
<keyword evidence="4" id="KW-1185">Reference proteome</keyword>
<dbReference type="InterPro" id="IPR013149">
    <property type="entry name" value="ADH-like_C"/>
</dbReference>
<dbReference type="SUPFAM" id="SSF50129">
    <property type="entry name" value="GroES-like"/>
    <property type="match status" value="1"/>
</dbReference>
<dbReference type="InterPro" id="IPR036291">
    <property type="entry name" value="NAD(P)-bd_dom_sf"/>
</dbReference>
<protein>
    <recommendedName>
        <fullName evidence="2">Enoyl reductase (ER) domain-containing protein</fullName>
    </recommendedName>
</protein>
<evidence type="ECO:0000256" key="1">
    <source>
        <dbReference type="ARBA" id="ARBA00023002"/>
    </source>
</evidence>
<accession>A0A8H5B770</accession>
<organism evidence="3 4">
    <name type="scientific">Psilocybe cf. subviscida</name>
    <dbReference type="NCBI Taxonomy" id="2480587"/>
    <lineage>
        <taxon>Eukaryota</taxon>
        <taxon>Fungi</taxon>
        <taxon>Dikarya</taxon>
        <taxon>Basidiomycota</taxon>
        <taxon>Agaricomycotina</taxon>
        <taxon>Agaricomycetes</taxon>
        <taxon>Agaricomycetidae</taxon>
        <taxon>Agaricales</taxon>
        <taxon>Agaricineae</taxon>
        <taxon>Strophariaceae</taxon>
        <taxon>Psilocybe</taxon>
    </lineage>
</organism>
<evidence type="ECO:0000313" key="3">
    <source>
        <dbReference type="EMBL" id="KAF5317823.1"/>
    </source>
</evidence>
<proteinExistence type="predicted"/>
<evidence type="ECO:0000259" key="2">
    <source>
        <dbReference type="SMART" id="SM00829"/>
    </source>
</evidence>
<comment type="caution">
    <text evidence="3">The sequence shown here is derived from an EMBL/GenBank/DDBJ whole genome shotgun (WGS) entry which is preliminary data.</text>
</comment>
<sequence length="342" mass="37176">MAPVTNGRALFNSVPEGFPEPGKTIVYDTTETIDLDGVSLNGGFLVKTLELSVDPYMRGRMREPTKKSYSEPFAIGKPLNGHGVGVVLRSEHSDIKQGDHVYGLLQHVQYQVVKDTNMVSKCQNPANLPWSTFIGVLGMPGQTSYMAWKEYSKAQKGEVAFVSAGAGPVGSFVIQLAKLDGLRVIASAGSEEKVQFMKEIGADVAFNYKTTNTAEVLAKEGGIDIFWDNVGGETLEAALDAAHVGARFIECGMISGYNNNGTPIRNLFHVISKSLAINGFIVSRLYPKYLKEFYSEVPPLVVSGKIQHREHVWNGLDKVGEAIEAVQRGTNKAKAVIHVADE</sequence>
<gene>
    <name evidence="3" type="ORF">D9619_012615</name>
</gene>
<dbReference type="FunFam" id="3.40.50.720:FF:000121">
    <property type="entry name" value="Prostaglandin reductase 2"/>
    <property type="match status" value="1"/>
</dbReference>
<dbReference type="EMBL" id="JAACJJ010000032">
    <property type="protein sequence ID" value="KAF5317823.1"/>
    <property type="molecule type" value="Genomic_DNA"/>
</dbReference>
<dbReference type="SUPFAM" id="SSF51735">
    <property type="entry name" value="NAD(P)-binding Rossmann-fold domains"/>
    <property type="match status" value="1"/>
</dbReference>
<reference evidence="3 4" key="1">
    <citation type="journal article" date="2020" name="ISME J.">
        <title>Uncovering the hidden diversity of litter-decomposition mechanisms in mushroom-forming fungi.</title>
        <authorList>
            <person name="Floudas D."/>
            <person name="Bentzer J."/>
            <person name="Ahren D."/>
            <person name="Johansson T."/>
            <person name="Persson P."/>
            <person name="Tunlid A."/>
        </authorList>
    </citation>
    <scope>NUCLEOTIDE SEQUENCE [LARGE SCALE GENOMIC DNA]</scope>
    <source>
        <strain evidence="3 4">CBS 101986</strain>
    </source>
</reference>